<evidence type="ECO:0000256" key="2">
    <source>
        <dbReference type="ARBA" id="ARBA00022827"/>
    </source>
</evidence>
<dbReference type="Pfam" id="PF11794">
    <property type="entry name" value="HpaB_N"/>
    <property type="match status" value="1"/>
</dbReference>
<reference evidence="8" key="1">
    <citation type="submission" date="2016-06" db="EMBL/GenBank/DDBJ databases">
        <authorList>
            <person name="Nascimento L."/>
            <person name="Pereira R.V."/>
            <person name="Martins L.F."/>
            <person name="Quaggio R.B."/>
            <person name="Silva A.M."/>
            <person name="Setubal J.C."/>
        </authorList>
    </citation>
    <scope>NUCLEOTIDE SEQUENCE [LARGE SCALE GENOMIC DNA]</scope>
</reference>
<evidence type="ECO:0000256" key="4">
    <source>
        <dbReference type="PIRSR" id="PIRSR000331-2"/>
    </source>
</evidence>
<keyword evidence="1" id="KW-0285">Flavoprotein</keyword>
<gene>
    <name evidence="7" type="ORF">BAA01_04000</name>
</gene>
<dbReference type="InterPro" id="IPR024674">
    <property type="entry name" value="HpaB/PvcC/4-BUDH_N"/>
</dbReference>
<protein>
    <recommendedName>
        <fullName evidence="9">Gamma-aminobutyrate dehydratase</fullName>
    </recommendedName>
</protein>
<evidence type="ECO:0008006" key="9">
    <source>
        <dbReference type="Google" id="ProtNLM"/>
    </source>
</evidence>
<evidence type="ECO:0000259" key="6">
    <source>
        <dbReference type="Pfam" id="PF11794"/>
    </source>
</evidence>
<dbReference type="Gene3D" id="1.20.140.10">
    <property type="entry name" value="Butyryl-CoA Dehydrogenase, subunit A, domain 3"/>
    <property type="match status" value="1"/>
</dbReference>
<proteinExistence type="predicted"/>
<dbReference type="InterPro" id="IPR046373">
    <property type="entry name" value="Acyl-CoA_Oxase/DH_mid-dom_sf"/>
</dbReference>
<dbReference type="Pfam" id="PF03241">
    <property type="entry name" value="HpaB"/>
    <property type="match status" value="1"/>
</dbReference>
<dbReference type="PANTHER" id="PTHR36117">
    <property type="entry name" value="4-HYDROXYPHENYLACETATE 3-MONOOXYGENASE-RELATED"/>
    <property type="match status" value="1"/>
</dbReference>
<evidence type="ECO:0000313" key="7">
    <source>
        <dbReference type="EMBL" id="OUM86763.1"/>
    </source>
</evidence>
<dbReference type="InterPro" id="IPR036250">
    <property type="entry name" value="AcylCo_DH-like_C"/>
</dbReference>
<dbReference type="SUPFAM" id="SSF56645">
    <property type="entry name" value="Acyl-CoA dehydrogenase NM domain-like"/>
    <property type="match status" value="1"/>
</dbReference>
<accession>A0A1Y3PHF6</accession>
<evidence type="ECO:0000259" key="5">
    <source>
        <dbReference type="Pfam" id="PF03241"/>
    </source>
</evidence>
<sequence>MGLRTPEQFRQSLRDKRVVWAYGQRVEDVTEHSELKVGVETACIDYSVSEDPACREFAVVGEGEEAYSRYYHAPRSIQDLLLRRQLIEECSRRAFGVVPLSKDAGSDGLNGLSVVAPQVDRDKGTEYAARVEAFRRYLQQHDLSLALAMTDPKGDRTLRPSQQARPDYYLRIVERRPGGIVVRGAKFHISTAPYTNEVLVLPTRAMTEADRDYAVAFAVPIDTPGITIVARPSRQTTGHSDEYPVSSRYDLIEGTVIFDNVFVPEERVFLAGEWEWAGRLTEMFANFHRFTAASYKYPALCLLAGAAAWVAACNGTDRVGHIREKITGLLAYAETLHALTFAAAMDPRIDPYTGINYPNPLIGNLAKLYFADGFHDAVKAVQDIAGGLTVTAPHMLDWQHPKLRGLLEPYLGGRADVTVEERLRAFKLVRDLVASDFGGFWEVTTIHAEGSLAAERLMVGREADLKGMVAYARQAAGLY</sequence>
<dbReference type="PANTHER" id="PTHR36117:SF3">
    <property type="entry name" value="4-HYDROXYPHENYLACETATE 3-MONOOXYGENASE-RELATED"/>
    <property type="match status" value="1"/>
</dbReference>
<feature type="domain" description="HpaB/PvcC/4-BUDH C-terminal" evidence="5">
    <location>
        <begin position="277"/>
        <end position="476"/>
    </location>
</feature>
<dbReference type="Gene3D" id="2.40.110.10">
    <property type="entry name" value="Butyryl-CoA Dehydrogenase, subunit A, domain 2"/>
    <property type="match status" value="1"/>
</dbReference>
<dbReference type="PIRSF" id="PIRSF000331">
    <property type="entry name" value="HpaA_HpaB"/>
    <property type="match status" value="1"/>
</dbReference>
<name>A0A1Y3PHF6_9BACI</name>
<evidence type="ECO:0000313" key="8">
    <source>
        <dbReference type="Proteomes" id="UP000196475"/>
    </source>
</evidence>
<feature type="binding site" evidence="4">
    <location>
        <position position="191"/>
    </location>
    <ligand>
        <name>FAD</name>
        <dbReference type="ChEBI" id="CHEBI:57692"/>
    </ligand>
</feature>
<dbReference type="Proteomes" id="UP000196475">
    <property type="component" value="Unassembled WGS sequence"/>
</dbReference>
<organism evidence="7 8">
    <name type="scientific">Bacillus thermozeamaize</name>
    <dbReference type="NCBI Taxonomy" id="230954"/>
    <lineage>
        <taxon>Bacteria</taxon>
        <taxon>Bacillati</taxon>
        <taxon>Bacillota</taxon>
        <taxon>Bacilli</taxon>
        <taxon>Bacillales</taxon>
        <taxon>Bacillaceae</taxon>
        <taxon>Bacillus</taxon>
    </lineage>
</organism>
<dbReference type="Gene3D" id="1.10.3140.10">
    <property type="entry name" value="4-hydroxybutyryl-coa dehydratase, domain 1"/>
    <property type="match status" value="1"/>
</dbReference>
<dbReference type="SUPFAM" id="SSF47203">
    <property type="entry name" value="Acyl-CoA dehydrogenase C-terminal domain-like"/>
    <property type="match status" value="1"/>
</dbReference>
<keyword evidence="3" id="KW-0560">Oxidoreductase</keyword>
<evidence type="ECO:0000256" key="3">
    <source>
        <dbReference type="ARBA" id="ARBA00023002"/>
    </source>
</evidence>
<dbReference type="AlphaFoldDB" id="A0A1Y3PHF6"/>
<comment type="caution">
    <text evidence="7">The sequence shown here is derived from an EMBL/GenBank/DDBJ whole genome shotgun (WGS) entry which is preliminary data.</text>
</comment>
<dbReference type="GO" id="GO:0016627">
    <property type="term" value="F:oxidoreductase activity, acting on the CH-CH group of donors"/>
    <property type="evidence" value="ECO:0007669"/>
    <property type="project" value="InterPro"/>
</dbReference>
<dbReference type="InterPro" id="IPR009100">
    <property type="entry name" value="AcylCoA_DH/oxidase_NM_dom_sf"/>
</dbReference>
<feature type="domain" description="HpaB/PvcC/4-BUDH N-terminal" evidence="6">
    <location>
        <begin position="5"/>
        <end position="270"/>
    </location>
</feature>
<evidence type="ECO:0000256" key="1">
    <source>
        <dbReference type="ARBA" id="ARBA00022630"/>
    </source>
</evidence>
<dbReference type="EMBL" id="LZRT01000086">
    <property type="protein sequence ID" value="OUM86763.1"/>
    <property type="molecule type" value="Genomic_DNA"/>
</dbReference>
<keyword evidence="2 4" id="KW-0274">FAD</keyword>
<dbReference type="InterPro" id="IPR004925">
    <property type="entry name" value="HpaB/PvcC/4-BUDH"/>
</dbReference>
<dbReference type="InterPro" id="IPR024719">
    <property type="entry name" value="HpaB/PvcC/4-BUDH_C"/>
</dbReference>